<dbReference type="RefSeq" id="WP_068903638.1">
    <property type="nucleotide sequence ID" value="NZ_BDCX01000020.1"/>
</dbReference>
<keyword evidence="3" id="KW-1185">Reference proteome</keyword>
<dbReference type="Proteomes" id="UP000077701">
    <property type="component" value="Unassembled WGS sequence"/>
</dbReference>
<name>A0A171DPG8_9ACTN</name>
<reference evidence="2 3" key="1">
    <citation type="journal article" date="2016" name="Genome Announc.">
        <title>Draft Genome Sequence of Planomonospora sphaerica JCM9374, a Rare Actinomycete.</title>
        <authorList>
            <person name="Dohra H."/>
            <person name="Suzuki T."/>
            <person name="Inoue Y."/>
            <person name="Kodani S."/>
        </authorList>
    </citation>
    <scope>NUCLEOTIDE SEQUENCE [LARGE SCALE GENOMIC DNA]</scope>
    <source>
        <strain evidence="2 3">JCM 9374</strain>
    </source>
</reference>
<organism evidence="2 3">
    <name type="scientific">Planomonospora sphaerica</name>
    <dbReference type="NCBI Taxonomy" id="161355"/>
    <lineage>
        <taxon>Bacteria</taxon>
        <taxon>Bacillati</taxon>
        <taxon>Actinomycetota</taxon>
        <taxon>Actinomycetes</taxon>
        <taxon>Streptosporangiales</taxon>
        <taxon>Streptosporangiaceae</taxon>
        <taxon>Planomonospora</taxon>
    </lineage>
</organism>
<gene>
    <name evidence="2" type="ORF">PS9374_06633</name>
</gene>
<dbReference type="Pfam" id="PF00903">
    <property type="entry name" value="Glyoxalase"/>
    <property type="match status" value="1"/>
</dbReference>
<dbReference type="AlphaFoldDB" id="A0A171DPG8"/>
<evidence type="ECO:0000313" key="2">
    <source>
        <dbReference type="EMBL" id="GAT70944.1"/>
    </source>
</evidence>
<comment type="caution">
    <text evidence="2">The sequence shown here is derived from an EMBL/GenBank/DDBJ whole genome shotgun (WGS) entry which is preliminary data.</text>
</comment>
<reference evidence="3" key="2">
    <citation type="submission" date="2016-04" db="EMBL/GenBank/DDBJ databases">
        <title>Planomonospora sphaerica JCM9374 whole genome shotgun sequence.</title>
        <authorList>
            <person name="Suzuki T."/>
            <person name="Dohra H."/>
            <person name="Kodani S."/>
        </authorList>
    </citation>
    <scope>NUCLEOTIDE SEQUENCE [LARGE SCALE GENOMIC DNA]</scope>
    <source>
        <strain evidence="3">JCM 9374</strain>
    </source>
</reference>
<dbReference type="Gene3D" id="3.30.720.110">
    <property type="match status" value="1"/>
</dbReference>
<sequence length="115" mass="12386">MRTVYPLVRYRDPAAAIEWLVKAFGFEAGDVSTDGDGTITHAELTVGTGMIMLGAGEPGGQGVYVAVEDPDAHHDRAVSAGAEITSPLTDRPYGSREYACKDPEGCQWYFGTYRP</sequence>
<dbReference type="OrthoDB" id="9806868at2"/>
<dbReference type="PANTHER" id="PTHR34109:SF1">
    <property type="entry name" value="VOC DOMAIN-CONTAINING PROTEIN"/>
    <property type="match status" value="1"/>
</dbReference>
<dbReference type="InterPro" id="IPR004360">
    <property type="entry name" value="Glyas_Fos-R_dOase_dom"/>
</dbReference>
<dbReference type="STRING" id="161355.PS9374_06633"/>
<dbReference type="InterPro" id="IPR029068">
    <property type="entry name" value="Glyas_Bleomycin-R_OHBP_Dase"/>
</dbReference>
<feature type="domain" description="VOC" evidence="1">
    <location>
        <begin position="2"/>
        <end position="113"/>
    </location>
</feature>
<evidence type="ECO:0000259" key="1">
    <source>
        <dbReference type="PROSITE" id="PS51819"/>
    </source>
</evidence>
<dbReference type="InterPro" id="IPR037523">
    <property type="entry name" value="VOC_core"/>
</dbReference>
<dbReference type="PROSITE" id="PS51819">
    <property type="entry name" value="VOC"/>
    <property type="match status" value="1"/>
</dbReference>
<dbReference type="EMBL" id="BDCX01000020">
    <property type="protein sequence ID" value="GAT70944.1"/>
    <property type="molecule type" value="Genomic_DNA"/>
</dbReference>
<dbReference type="SUPFAM" id="SSF54593">
    <property type="entry name" value="Glyoxalase/Bleomycin resistance protein/Dihydroxybiphenyl dioxygenase"/>
    <property type="match status" value="1"/>
</dbReference>
<dbReference type="PANTHER" id="PTHR34109">
    <property type="entry name" value="BNAUNNG04460D PROTEIN-RELATED"/>
    <property type="match status" value="1"/>
</dbReference>
<evidence type="ECO:0000313" key="3">
    <source>
        <dbReference type="Proteomes" id="UP000077701"/>
    </source>
</evidence>
<dbReference type="Gene3D" id="3.30.720.120">
    <property type="match status" value="1"/>
</dbReference>
<protein>
    <submittedName>
        <fullName evidence="2">Glyoxalase</fullName>
    </submittedName>
</protein>
<accession>A0A171DPG8</accession>
<proteinExistence type="predicted"/>